<keyword evidence="1" id="KW-0560">Oxidoreductase</keyword>
<protein>
    <recommendedName>
        <fullName evidence="2">Flavin reductase like domain-containing protein</fullName>
    </recommendedName>
</protein>
<dbReference type="SUPFAM" id="SSF50475">
    <property type="entry name" value="FMN-binding split barrel"/>
    <property type="match status" value="1"/>
</dbReference>
<feature type="domain" description="Flavin reductase like" evidence="2">
    <location>
        <begin position="112"/>
        <end position="275"/>
    </location>
</feature>
<dbReference type="Pfam" id="PF01613">
    <property type="entry name" value="Flavin_Reduct"/>
    <property type="match status" value="1"/>
</dbReference>
<dbReference type="Gene3D" id="2.30.110.10">
    <property type="entry name" value="Electron Transport, Fmn-binding Protein, Chain A"/>
    <property type="match status" value="1"/>
</dbReference>
<dbReference type="SMART" id="SM00903">
    <property type="entry name" value="Flavin_Reduct"/>
    <property type="match status" value="1"/>
</dbReference>
<dbReference type="InterPro" id="IPR002563">
    <property type="entry name" value="Flavin_Rdtase-like_dom"/>
</dbReference>
<dbReference type="EMBL" id="JAHLVD010000009">
    <property type="protein sequence ID" value="KAG7847620.1"/>
    <property type="molecule type" value="Genomic_DNA"/>
</dbReference>
<evidence type="ECO:0000259" key="2">
    <source>
        <dbReference type="SMART" id="SM00903"/>
    </source>
</evidence>
<evidence type="ECO:0000313" key="3">
    <source>
        <dbReference type="EMBL" id="KAG7847620.1"/>
    </source>
</evidence>
<accession>A0ABQ7RUB2</accession>
<dbReference type="InterPro" id="IPR012349">
    <property type="entry name" value="Split_barrel_FMN-bd"/>
</dbReference>
<dbReference type="PANTHER" id="PTHR30466">
    <property type="entry name" value="FLAVIN REDUCTASE"/>
    <property type="match status" value="1"/>
</dbReference>
<proteinExistence type="predicted"/>
<evidence type="ECO:0000256" key="1">
    <source>
        <dbReference type="ARBA" id="ARBA00023002"/>
    </source>
</evidence>
<reference evidence="3 4" key="1">
    <citation type="journal article" date="2021" name="G3 (Bethesda)">
        <title>Genomic diversity, chromosomal rearrangements, and interspecies hybridization in the ogataea polymorpha species complex.</title>
        <authorList>
            <person name="Hanson S.J."/>
            <person name="Cinneide E.O."/>
            <person name="Salzberg L.I."/>
            <person name="Wolfe K.H."/>
            <person name="McGowan J."/>
            <person name="Fitzpatrick D.A."/>
            <person name="Matlin K."/>
        </authorList>
    </citation>
    <scope>NUCLEOTIDE SEQUENCE [LARGE SCALE GENOMIC DNA]</scope>
    <source>
        <strain evidence="3">51-138</strain>
    </source>
</reference>
<evidence type="ECO:0000313" key="4">
    <source>
        <dbReference type="Proteomes" id="UP001197328"/>
    </source>
</evidence>
<dbReference type="InterPro" id="IPR050268">
    <property type="entry name" value="NADH-dep_flavin_reductase"/>
</dbReference>
<dbReference type="Proteomes" id="UP001197328">
    <property type="component" value="Unassembled WGS sequence"/>
</dbReference>
<dbReference type="PANTHER" id="PTHR30466:SF1">
    <property type="entry name" value="FMN REDUCTASE (NADH) RUTF"/>
    <property type="match status" value="1"/>
</dbReference>
<comment type="caution">
    <text evidence="3">The sequence shown here is derived from an EMBL/GenBank/DDBJ whole genome shotgun (WGS) entry which is preliminary data.</text>
</comment>
<sequence length="282" mass="31080">MSSFFFAAGLVSGTITVSNCESASSFSTQTNLTNKSLGTTTRDGRMALPGELAICANTLEERSSYDWIRLANARRRPDHFAGRSNAGEQSTNSGTLSSGLFLLSLYVSFKTSSLTPAMILTAPALSSSVSDLHGMTLSSVSSLTVSPEPVVQFNLQVPSRTSQTLHESGFLALHILPPVKESVRLARAFSRGTRGNCLTRPFEELRKDEWSYFTTENLKIPVLSLAERILICEKHQVFRVYNHELWTCRVREIVQRAVDADATGGLLYFNRRFHAVGGKLEH</sequence>
<keyword evidence="4" id="KW-1185">Reference proteome</keyword>
<gene>
    <name evidence="3" type="ORF">KL940_003532</name>
</gene>
<organism evidence="3 4">
    <name type="scientific">Pichia angusta</name>
    <name type="common">Yeast</name>
    <name type="synonym">Hansenula polymorpha</name>
    <dbReference type="NCBI Taxonomy" id="870730"/>
    <lineage>
        <taxon>Eukaryota</taxon>
        <taxon>Fungi</taxon>
        <taxon>Dikarya</taxon>
        <taxon>Ascomycota</taxon>
        <taxon>Saccharomycotina</taxon>
        <taxon>Pichiomycetes</taxon>
        <taxon>Pichiales</taxon>
        <taxon>Pichiaceae</taxon>
        <taxon>Ogataea</taxon>
    </lineage>
</organism>
<name>A0ABQ7RUB2_PICAN</name>